<keyword evidence="14" id="KW-1185">Reference proteome</keyword>
<evidence type="ECO:0000256" key="3">
    <source>
        <dbReference type="ARBA" id="ARBA00022538"/>
    </source>
</evidence>
<keyword evidence="2 11" id="KW-1003">Cell membrane</keyword>
<keyword evidence="3 11" id="KW-0633">Potassium transport</keyword>
<keyword evidence="7 11" id="KW-0630">Potassium</keyword>
<keyword evidence="6 11" id="KW-0067">ATP-binding</keyword>
<evidence type="ECO:0000256" key="8">
    <source>
        <dbReference type="ARBA" id="ARBA00022989"/>
    </source>
</evidence>
<keyword evidence="5 11" id="KW-0547">Nucleotide-binding</keyword>
<keyword evidence="10 11" id="KW-0472">Membrane</keyword>
<keyword evidence="1 11" id="KW-0813">Transport</keyword>
<dbReference type="InterPro" id="IPR003820">
    <property type="entry name" value="KdpC"/>
</dbReference>
<comment type="caution">
    <text evidence="13">The sequence shown here is derived from an EMBL/GenBank/DDBJ whole genome shotgun (WGS) entry which is preliminary data.</text>
</comment>
<comment type="subunit">
    <text evidence="11">The system is composed of three essential subunits: KdpA, KdpB and KdpC.</text>
</comment>
<keyword evidence="8 11" id="KW-1133">Transmembrane helix</keyword>
<evidence type="ECO:0000256" key="12">
    <source>
        <dbReference type="SAM" id="MobiDB-lite"/>
    </source>
</evidence>
<dbReference type="NCBIfam" id="TIGR00681">
    <property type="entry name" value="kdpC"/>
    <property type="match status" value="1"/>
</dbReference>
<dbReference type="PANTHER" id="PTHR30042:SF2">
    <property type="entry name" value="POTASSIUM-TRANSPORTING ATPASE KDPC SUBUNIT"/>
    <property type="match status" value="1"/>
</dbReference>
<evidence type="ECO:0000256" key="5">
    <source>
        <dbReference type="ARBA" id="ARBA00022741"/>
    </source>
</evidence>
<comment type="subcellular location">
    <subcellularLocation>
        <location evidence="11">Cell membrane</location>
        <topology evidence="11">Single-pass membrane protein</topology>
    </subcellularLocation>
</comment>
<proteinExistence type="inferred from homology"/>
<evidence type="ECO:0000256" key="4">
    <source>
        <dbReference type="ARBA" id="ARBA00022692"/>
    </source>
</evidence>
<keyword evidence="9 11" id="KW-0406">Ion transport</keyword>
<evidence type="ECO:0000256" key="2">
    <source>
        <dbReference type="ARBA" id="ARBA00022475"/>
    </source>
</evidence>
<name>A0A502CQC8_9MICO</name>
<organism evidence="13 14">
    <name type="scientific">Pedococcus bigeumensis</name>
    <dbReference type="NCBI Taxonomy" id="433644"/>
    <lineage>
        <taxon>Bacteria</taxon>
        <taxon>Bacillati</taxon>
        <taxon>Actinomycetota</taxon>
        <taxon>Actinomycetes</taxon>
        <taxon>Micrococcales</taxon>
        <taxon>Intrasporangiaceae</taxon>
        <taxon>Pedococcus</taxon>
    </lineage>
</organism>
<dbReference type="PIRSF" id="PIRSF001296">
    <property type="entry name" value="K_ATPase_KdpC"/>
    <property type="match status" value="1"/>
</dbReference>
<evidence type="ECO:0000256" key="6">
    <source>
        <dbReference type="ARBA" id="ARBA00022840"/>
    </source>
</evidence>
<dbReference type="GO" id="GO:0005886">
    <property type="term" value="C:plasma membrane"/>
    <property type="evidence" value="ECO:0007669"/>
    <property type="project" value="UniProtKB-SubCell"/>
</dbReference>
<evidence type="ECO:0000256" key="10">
    <source>
        <dbReference type="ARBA" id="ARBA00023136"/>
    </source>
</evidence>
<protein>
    <recommendedName>
        <fullName evidence="11">Potassium-transporting ATPase KdpC subunit</fullName>
    </recommendedName>
    <alternativeName>
        <fullName evidence="11">ATP phosphohydrolase [potassium-transporting] C chain</fullName>
    </alternativeName>
    <alternativeName>
        <fullName evidence="11">Potassium-binding and translocating subunit C</fullName>
    </alternativeName>
    <alternativeName>
        <fullName evidence="11">Potassium-translocating ATPase C chain</fullName>
    </alternativeName>
</protein>
<evidence type="ECO:0000313" key="13">
    <source>
        <dbReference type="EMBL" id="TPG14884.1"/>
    </source>
</evidence>
<dbReference type="AlphaFoldDB" id="A0A502CQC8"/>
<dbReference type="EMBL" id="RCZM01000005">
    <property type="protein sequence ID" value="TPG14884.1"/>
    <property type="molecule type" value="Genomic_DNA"/>
</dbReference>
<evidence type="ECO:0000256" key="1">
    <source>
        <dbReference type="ARBA" id="ARBA00022448"/>
    </source>
</evidence>
<reference evidence="13 14" key="1">
    <citation type="journal article" date="2019" name="Environ. Microbiol.">
        <title>Species interactions and distinct microbial communities in high Arctic permafrost affected cryosols are associated with the CH4 and CO2 gas fluxes.</title>
        <authorList>
            <person name="Altshuler I."/>
            <person name="Hamel J."/>
            <person name="Turney S."/>
            <person name="Magnuson E."/>
            <person name="Levesque R."/>
            <person name="Greer C."/>
            <person name="Whyte L.G."/>
        </authorList>
    </citation>
    <scope>NUCLEOTIDE SEQUENCE [LARGE SCALE GENOMIC DNA]</scope>
    <source>
        <strain evidence="13 14">S9.3A</strain>
    </source>
</reference>
<dbReference type="OrthoDB" id="9788285at2"/>
<comment type="function">
    <text evidence="11">Part of the high-affinity ATP-driven potassium transport (or Kdp) system, which catalyzes the hydrolysis of ATP coupled with the electrogenic transport of potassium into the cytoplasm. This subunit acts as a catalytic chaperone that increases the ATP-binding affinity of the ATP-hydrolyzing subunit KdpB by the formation of a transient KdpB/KdpC/ATP ternary complex.</text>
</comment>
<dbReference type="RefSeq" id="WP_140742200.1">
    <property type="nucleotide sequence ID" value="NZ_RCZM01000005.1"/>
</dbReference>
<comment type="similarity">
    <text evidence="11">Belongs to the KdpC family.</text>
</comment>
<gene>
    <name evidence="11 13" type="primary">kdpC</name>
    <name evidence="13" type="ORF">EAH86_15155</name>
</gene>
<dbReference type="Proteomes" id="UP000317722">
    <property type="component" value="Unassembled WGS sequence"/>
</dbReference>
<feature type="region of interest" description="Disordered" evidence="12">
    <location>
        <begin position="113"/>
        <end position="132"/>
    </location>
</feature>
<accession>A0A502CQC8</accession>
<sequence>MSSNLRQLVASMRMMLVLTLLLGVLYPAAVWGIGRVAFADQAGGSLVHRDGAVVGSTLLGQSFTDARFFQGRPSASEYAGGVSGGSNLAASDPDQVKTVKERAAAYAATNSGSAPADALTASSSGLDPQISPANARAQAHRVAAANGLSRAEVMKLVQANTQGRSLGFLGEPRVNVLELNLAVQDAAGR</sequence>
<evidence type="ECO:0000256" key="7">
    <source>
        <dbReference type="ARBA" id="ARBA00022958"/>
    </source>
</evidence>
<keyword evidence="4 11" id="KW-0812">Transmembrane</keyword>
<dbReference type="Pfam" id="PF02669">
    <property type="entry name" value="KdpC"/>
    <property type="match status" value="1"/>
</dbReference>
<evidence type="ECO:0000256" key="11">
    <source>
        <dbReference type="HAMAP-Rule" id="MF_00276"/>
    </source>
</evidence>
<dbReference type="PANTHER" id="PTHR30042">
    <property type="entry name" value="POTASSIUM-TRANSPORTING ATPASE C CHAIN"/>
    <property type="match status" value="1"/>
</dbReference>
<dbReference type="HAMAP" id="MF_00276">
    <property type="entry name" value="KdpC"/>
    <property type="match status" value="1"/>
</dbReference>
<dbReference type="GO" id="GO:0005524">
    <property type="term" value="F:ATP binding"/>
    <property type="evidence" value="ECO:0007669"/>
    <property type="project" value="UniProtKB-UniRule"/>
</dbReference>
<dbReference type="NCBIfam" id="NF001454">
    <property type="entry name" value="PRK00315.1"/>
    <property type="match status" value="1"/>
</dbReference>
<dbReference type="GO" id="GO:0008556">
    <property type="term" value="F:P-type potassium transmembrane transporter activity"/>
    <property type="evidence" value="ECO:0007669"/>
    <property type="project" value="InterPro"/>
</dbReference>
<evidence type="ECO:0000313" key="14">
    <source>
        <dbReference type="Proteomes" id="UP000317722"/>
    </source>
</evidence>
<evidence type="ECO:0000256" key="9">
    <source>
        <dbReference type="ARBA" id="ARBA00023065"/>
    </source>
</evidence>